<dbReference type="eggNOG" id="ENOG502Z9AM">
    <property type="taxonomic scope" value="Bacteria"/>
</dbReference>
<accession>A0A090Q5P5</accession>
<dbReference type="EMBL" id="BBML01000006">
    <property type="protein sequence ID" value="GAK97482.1"/>
    <property type="molecule type" value="Genomic_DNA"/>
</dbReference>
<gene>
    <name evidence="1" type="ORF">JCM19294_18</name>
</gene>
<reference evidence="1" key="1">
    <citation type="journal article" date="2014" name="Genome Announc.">
        <title>Draft Genome Sequences of Marine Flavobacterium Nonlabens Strains NR17, NR24, NR27, NR32, NR33, and Ara13.</title>
        <authorList>
            <person name="Nakanishi M."/>
            <person name="Meirelles P."/>
            <person name="Suzuki R."/>
            <person name="Takatani N."/>
            <person name="Mino S."/>
            <person name="Suda W."/>
            <person name="Oshima K."/>
            <person name="Hattori M."/>
            <person name="Ohkuma M."/>
            <person name="Hosokawa M."/>
            <person name="Miyashita K."/>
            <person name="Thompson F.L."/>
            <person name="Niwa A."/>
            <person name="Sawabe T."/>
            <person name="Sawabe T."/>
        </authorList>
    </citation>
    <scope>NUCLEOTIDE SEQUENCE [LARGE SCALE GENOMIC DNA]</scope>
    <source>
        <strain evidence="1">JCM 19294</strain>
    </source>
</reference>
<name>A0A090Q5P5_9FLAO</name>
<keyword evidence="2" id="KW-1185">Reference proteome</keyword>
<evidence type="ECO:0000313" key="1">
    <source>
        <dbReference type="EMBL" id="GAK97482.1"/>
    </source>
</evidence>
<sequence length="209" mass="25226">MIGLIFTLFGFKSADSTFTFQYPDKIKYLGIQYSLNEKTNPFEEYFDKNPDKRPESYTTALWRGYIGYFEIIEQQLFLTDITRPNPKYELTEDKKTQISFFKEIARSEDKFKVEWYNDILVFSKDEYTKNGRDYFLLEIKKGILTKSKNLTYNELTELKERLLIEFQKTDDYNIRFKSLKNSFPDKDDVFIKNYIKNHILEYITEFLTD</sequence>
<evidence type="ECO:0000313" key="2">
    <source>
        <dbReference type="Proteomes" id="UP000029221"/>
    </source>
</evidence>
<protein>
    <submittedName>
        <fullName evidence="1">Uncharacterized protein</fullName>
    </submittedName>
</protein>
<dbReference type="AlphaFoldDB" id="A0A090Q5P5"/>
<dbReference type="Proteomes" id="UP000029221">
    <property type="component" value="Unassembled WGS sequence"/>
</dbReference>
<organism evidence="1 2">
    <name type="scientific">Nonlabens tegetincola</name>
    <dbReference type="NCBI Taxonomy" id="323273"/>
    <lineage>
        <taxon>Bacteria</taxon>
        <taxon>Pseudomonadati</taxon>
        <taxon>Bacteroidota</taxon>
        <taxon>Flavobacteriia</taxon>
        <taxon>Flavobacteriales</taxon>
        <taxon>Flavobacteriaceae</taxon>
        <taxon>Nonlabens</taxon>
    </lineage>
</organism>
<comment type="caution">
    <text evidence="1">The sequence shown here is derived from an EMBL/GenBank/DDBJ whole genome shotgun (WGS) entry which is preliminary data.</text>
</comment>
<proteinExistence type="predicted"/>